<feature type="domain" description="Fungal lipase-type" evidence="1">
    <location>
        <begin position="61"/>
        <end position="192"/>
    </location>
</feature>
<evidence type="ECO:0000313" key="3">
    <source>
        <dbReference type="Proteomes" id="UP000215509"/>
    </source>
</evidence>
<gene>
    <name evidence="2" type="ORF">CF651_30965</name>
</gene>
<dbReference type="PANTHER" id="PTHR45856">
    <property type="entry name" value="ALPHA/BETA-HYDROLASES SUPERFAMILY PROTEIN"/>
    <property type="match status" value="1"/>
</dbReference>
<dbReference type="RefSeq" id="WP_094018725.1">
    <property type="nucleotide sequence ID" value="NZ_NMQW01000075.1"/>
</dbReference>
<dbReference type="CDD" id="cd00519">
    <property type="entry name" value="Lipase_3"/>
    <property type="match status" value="1"/>
</dbReference>
<organism evidence="2 3">
    <name type="scientific">Paenibacillus rigui</name>
    <dbReference type="NCBI Taxonomy" id="554312"/>
    <lineage>
        <taxon>Bacteria</taxon>
        <taxon>Bacillati</taxon>
        <taxon>Bacillota</taxon>
        <taxon>Bacilli</taxon>
        <taxon>Bacillales</taxon>
        <taxon>Paenibacillaceae</taxon>
        <taxon>Paenibacillus</taxon>
    </lineage>
</organism>
<sequence>MDRQLVIRRAIFLSAASYQAMKRYKSRSGFVLPQGYTLLSTLGSGEDSWFGCIMGSDKRIVVAFRGTENSSEMMRGLDFTQVVFPYGKTGGRTHRGYMELYRDTIRTPLLKSLRKFWTSGRSLWVTGHSLGGAMATLSAVDIAANSKFKQPLVYTFGSPKVGDPVFAAAFDRTIEHSVRVVNTNDLVPQLPPSMEGSIYSHVKGLVEITIHRSNVFSNHHILQYHRKLAELDPSYAEAMCGTHPGFCSLDKKA</sequence>
<dbReference type="Proteomes" id="UP000215509">
    <property type="component" value="Unassembled WGS sequence"/>
</dbReference>
<dbReference type="AlphaFoldDB" id="A0A229UGF7"/>
<evidence type="ECO:0000313" key="2">
    <source>
        <dbReference type="EMBL" id="OXM82435.1"/>
    </source>
</evidence>
<dbReference type="InterPro" id="IPR002921">
    <property type="entry name" value="Fungal_lipase-type"/>
</dbReference>
<keyword evidence="3" id="KW-1185">Reference proteome</keyword>
<dbReference type="EMBL" id="NMQW01000075">
    <property type="protein sequence ID" value="OXM82435.1"/>
    <property type="molecule type" value="Genomic_DNA"/>
</dbReference>
<dbReference type="SUPFAM" id="SSF53474">
    <property type="entry name" value="alpha/beta-Hydrolases"/>
    <property type="match status" value="1"/>
</dbReference>
<proteinExistence type="predicted"/>
<dbReference type="Gene3D" id="3.40.50.1820">
    <property type="entry name" value="alpha/beta hydrolase"/>
    <property type="match status" value="1"/>
</dbReference>
<comment type="caution">
    <text evidence="2">The sequence shown here is derived from an EMBL/GenBank/DDBJ whole genome shotgun (WGS) entry which is preliminary data.</text>
</comment>
<dbReference type="PANTHER" id="PTHR45856:SF24">
    <property type="entry name" value="FUNGAL LIPASE-LIKE DOMAIN-CONTAINING PROTEIN"/>
    <property type="match status" value="1"/>
</dbReference>
<dbReference type="GO" id="GO:0006629">
    <property type="term" value="P:lipid metabolic process"/>
    <property type="evidence" value="ECO:0007669"/>
    <property type="project" value="InterPro"/>
</dbReference>
<dbReference type="InterPro" id="IPR029058">
    <property type="entry name" value="AB_hydrolase_fold"/>
</dbReference>
<reference evidence="2 3" key="1">
    <citation type="submission" date="2017-07" db="EMBL/GenBank/DDBJ databases">
        <title>Genome sequencing and assembly of Paenibacillus rigui.</title>
        <authorList>
            <person name="Mayilraj S."/>
        </authorList>
    </citation>
    <scope>NUCLEOTIDE SEQUENCE [LARGE SCALE GENOMIC DNA]</scope>
    <source>
        <strain evidence="2 3">JCM 16352</strain>
    </source>
</reference>
<dbReference type="OrthoDB" id="5522031at2"/>
<evidence type="ECO:0000259" key="1">
    <source>
        <dbReference type="Pfam" id="PF01764"/>
    </source>
</evidence>
<name>A0A229UGF7_9BACL</name>
<dbReference type="InterPro" id="IPR051218">
    <property type="entry name" value="Sec_MonoDiacylglyc_Lipase"/>
</dbReference>
<protein>
    <submittedName>
        <fullName evidence="2">Lipase</fullName>
    </submittedName>
</protein>
<dbReference type="Pfam" id="PF01764">
    <property type="entry name" value="Lipase_3"/>
    <property type="match status" value="1"/>
</dbReference>
<accession>A0A229UGF7</accession>